<proteinExistence type="inferred from homology"/>
<keyword evidence="4" id="KW-0029">Amino-acid transport</keyword>
<dbReference type="PRINTS" id="PR00337">
    <property type="entry name" value="LEUILEVALBP"/>
</dbReference>
<evidence type="ECO:0000313" key="8">
    <source>
        <dbReference type="Proteomes" id="UP000494245"/>
    </source>
</evidence>
<keyword evidence="8" id="KW-1185">Reference proteome</keyword>
<reference evidence="7 8" key="2">
    <citation type="submission" date="2020-05" db="EMBL/GenBank/DDBJ databases">
        <title>Draft genome sequence of Desulfovibrio sp. strainFSS-1.</title>
        <authorList>
            <person name="Shimoshige H."/>
            <person name="Kobayashi H."/>
            <person name="Maekawa T."/>
        </authorList>
    </citation>
    <scope>NUCLEOTIDE SEQUENCE [LARGE SCALE GENOMIC DNA]</scope>
    <source>
        <strain evidence="7 8">SIID29052-01</strain>
    </source>
</reference>
<evidence type="ECO:0000256" key="1">
    <source>
        <dbReference type="ARBA" id="ARBA00010062"/>
    </source>
</evidence>
<evidence type="ECO:0000256" key="5">
    <source>
        <dbReference type="SAM" id="SignalP"/>
    </source>
</evidence>
<dbReference type="InterPro" id="IPR051010">
    <property type="entry name" value="BCAA_transport"/>
</dbReference>
<dbReference type="PANTHER" id="PTHR30483:SF6">
    <property type="entry name" value="PERIPLASMIC BINDING PROTEIN OF ABC TRANSPORTER FOR NATURAL AMINO ACIDS"/>
    <property type="match status" value="1"/>
</dbReference>
<dbReference type="PANTHER" id="PTHR30483">
    <property type="entry name" value="LEUCINE-SPECIFIC-BINDING PROTEIN"/>
    <property type="match status" value="1"/>
</dbReference>
<evidence type="ECO:0000313" key="7">
    <source>
        <dbReference type="EMBL" id="GFK92962.1"/>
    </source>
</evidence>
<dbReference type="SUPFAM" id="SSF53822">
    <property type="entry name" value="Periplasmic binding protein-like I"/>
    <property type="match status" value="1"/>
</dbReference>
<dbReference type="EMBL" id="BLTE01000002">
    <property type="protein sequence ID" value="GFK92962.1"/>
    <property type="molecule type" value="Genomic_DNA"/>
</dbReference>
<organism evidence="7 8">
    <name type="scientific">Fundidesulfovibrio magnetotacticus</name>
    <dbReference type="NCBI Taxonomy" id="2730080"/>
    <lineage>
        <taxon>Bacteria</taxon>
        <taxon>Pseudomonadati</taxon>
        <taxon>Thermodesulfobacteriota</taxon>
        <taxon>Desulfovibrionia</taxon>
        <taxon>Desulfovibrionales</taxon>
        <taxon>Desulfovibrionaceae</taxon>
        <taxon>Fundidesulfovibrio</taxon>
    </lineage>
</organism>
<dbReference type="Gene3D" id="3.40.50.2300">
    <property type="match status" value="2"/>
</dbReference>
<dbReference type="AlphaFoldDB" id="A0A6V8LJQ2"/>
<dbReference type="Pfam" id="PF13458">
    <property type="entry name" value="Peripla_BP_6"/>
    <property type="match status" value="1"/>
</dbReference>
<evidence type="ECO:0000259" key="6">
    <source>
        <dbReference type="Pfam" id="PF13458"/>
    </source>
</evidence>
<dbReference type="RefSeq" id="WP_173081522.1">
    <property type="nucleotide sequence ID" value="NZ_BLTE01000002.1"/>
</dbReference>
<comment type="caution">
    <text evidence="7">The sequence shown here is derived from an EMBL/GenBank/DDBJ whole genome shotgun (WGS) entry which is preliminary data.</text>
</comment>
<comment type="similarity">
    <text evidence="1">Belongs to the leucine-binding protein family.</text>
</comment>
<dbReference type="InterPro" id="IPR000709">
    <property type="entry name" value="Leu_Ile_Val-bd"/>
</dbReference>
<evidence type="ECO:0000256" key="2">
    <source>
        <dbReference type="ARBA" id="ARBA00022448"/>
    </source>
</evidence>
<reference evidence="7 8" key="1">
    <citation type="submission" date="2020-04" db="EMBL/GenBank/DDBJ databases">
        <authorList>
            <consortium name="Desulfovibrio sp. FSS-1 genome sequencing consortium"/>
            <person name="Shimoshige H."/>
            <person name="Kobayashi H."/>
            <person name="Maekawa T."/>
        </authorList>
    </citation>
    <scope>NUCLEOTIDE SEQUENCE [LARGE SCALE GENOMIC DNA]</scope>
    <source>
        <strain evidence="7 8">SIID29052-01</strain>
    </source>
</reference>
<keyword evidence="2" id="KW-0813">Transport</keyword>
<gene>
    <name evidence="7" type="ORF">NNJEOMEG_00790</name>
</gene>
<evidence type="ECO:0000256" key="4">
    <source>
        <dbReference type="ARBA" id="ARBA00022970"/>
    </source>
</evidence>
<dbReference type="InterPro" id="IPR028081">
    <property type="entry name" value="Leu-bd"/>
</dbReference>
<accession>A0A6V8LJQ2</accession>
<dbReference type="Proteomes" id="UP000494245">
    <property type="component" value="Unassembled WGS sequence"/>
</dbReference>
<feature type="signal peptide" evidence="5">
    <location>
        <begin position="1"/>
        <end position="20"/>
    </location>
</feature>
<keyword evidence="3 5" id="KW-0732">Signal</keyword>
<dbReference type="GO" id="GO:0006865">
    <property type="term" value="P:amino acid transport"/>
    <property type="evidence" value="ECO:0007669"/>
    <property type="project" value="UniProtKB-KW"/>
</dbReference>
<protein>
    <submittedName>
        <fullName evidence="7">Leu/Ile/Val-binding protein</fullName>
    </submittedName>
</protein>
<feature type="domain" description="Leucine-binding protein" evidence="6">
    <location>
        <begin position="26"/>
        <end position="375"/>
    </location>
</feature>
<name>A0A6V8LJQ2_9BACT</name>
<feature type="chain" id="PRO_5028863785" evidence="5">
    <location>
        <begin position="21"/>
        <end position="390"/>
    </location>
</feature>
<sequence>MTRVLPLLALLLALAVNALAEPVASPIPIGVAVATTSNVALFGEEQVNGAKIAEAVLNAKGGVNGTPFKILYQDTAGDEAGAINAFQSLITAKVVGIVGPTLTQQAFAADPIADRAKVPVIGPSNTAKGIAQIGPYVGRVSAPMTDVAPNSLKYVLSVDPKIKKVAVMFAQNDAFCTSETGIFQEAIKNLGLETVTIQKFQTTDTDFTTQVTAVLGAGADMVVISGLAADGGNLVKQLRQLGYQGPIVGGNGFNSTNMLPVCGPLCEGILVAQAYSAQADNAVNKLFVEKYQEAYKKMPPQFAAQAYAAVQVVVEALAKVEKDSGKKITAMELAEVRELLNKNLQNATFLTPMGEIALDADGEVHQKTFFVSQIKMNPDGKTGAYVIVNK</sequence>
<dbReference type="InterPro" id="IPR028082">
    <property type="entry name" value="Peripla_BP_I"/>
</dbReference>
<evidence type="ECO:0000256" key="3">
    <source>
        <dbReference type="ARBA" id="ARBA00022729"/>
    </source>
</evidence>